<evidence type="ECO:0000313" key="1">
    <source>
        <dbReference type="EMBL" id="MFH6768322.1"/>
    </source>
</evidence>
<organism evidence="1 2">
    <name type="scientific">Gaetbulibacter aquiaggeris</name>
    <dbReference type="NCBI Taxonomy" id="1735373"/>
    <lineage>
        <taxon>Bacteria</taxon>
        <taxon>Pseudomonadati</taxon>
        <taxon>Bacteroidota</taxon>
        <taxon>Flavobacteriia</taxon>
        <taxon>Flavobacteriales</taxon>
        <taxon>Flavobacteriaceae</taxon>
        <taxon>Gaetbulibacter</taxon>
    </lineage>
</organism>
<proteinExistence type="predicted"/>
<reference evidence="1 2" key="1">
    <citation type="submission" date="2024-02" db="EMBL/GenBank/DDBJ databases">
        <title>A Gaetbulibacter species isolated from tidal flats and genomic insights of their niches.</title>
        <authorList>
            <person name="Ye Y."/>
        </authorList>
    </citation>
    <scope>NUCLEOTIDE SEQUENCE [LARGE SCALE GENOMIC DNA]</scope>
    <source>
        <strain evidence="1 2">KEM-8</strain>
    </source>
</reference>
<evidence type="ECO:0000313" key="2">
    <source>
        <dbReference type="Proteomes" id="UP001610104"/>
    </source>
</evidence>
<name>A0ABW7MND7_9FLAO</name>
<dbReference type="Proteomes" id="UP001610104">
    <property type="component" value="Unassembled WGS sequence"/>
</dbReference>
<accession>A0ABW7MND7</accession>
<evidence type="ECO:0008006" key="3">
    <source>
        <dbReference type="Google" id="ProtNLM"/>
    </source>
</evidence>
<sequence>MKKVLIIAPKYMGYMEKVADELRKNNNILVTDIHIPEYKYSTLSLKVKNFFLKKIGEDLKFEYRKKYIKKVIGNENFDTILIVRPDMLSFKNLEQLKSRTPLLKTYFFDGINHYRRKLKTIKYFNEIYSFEPGDCEKYGFKPITNFIYEENDINSENKKLKYCVFNISSYDKKRFPVLLKISSILRDQRKDFKIIVKTNKKVNTYNLIEIIKEPMSFKDIKLILMETICMLDLGQIRKHRGLTFRVFEAMGFHKKLITNNPDIVNYDFYDPQNILIIDENNINIPDSFLYSSYNPIPKKVFEKYTLNTWVKTVFKEVYTNK</sequence>
<dbReference type="EMBL" id="JBAWKC010000001">
    <property type="protein sequence ID" value="MFH6768322.1"/>
    <property type="molecule type" value="Genomic_DNA"/>
</dbReference>
<comment type="caution">
    <text evidence="1">The sequence shown here is derived from an EMBL/GenBank/DDBJ whole genome shotgun (WGS) entry which is preliminary data.</text>
</comment>
<dbReference type="RefSeq" id="WP_395437558.1">
    <property type="nucleotide sequence ID" value="NZ_JBAWKC010000001.1"/>
</dbReference>
<keyword evidence="2" id="KW-1185">Reference proteome</keyword>
<gene>
    <name evidence="1" type="ORF">V8G56_06210</name>
</gene>
<protein>
    <recommendedName>
        <fullName evidence="3">Lipopolysaccharide core biosynthesis protein rfaS</fullName>
    </recommendedName>
</protein>